<organism evidence="2 3">
    <name type="scientific">Faecalicatena faecalis</name>
    <dbReference type="NCBI Taxonomy" id="2726362"/>
    <lineage>
        <taxon>Bacteria</taxon>
        <taxon>Bacillati</taxon>
        <taxon>Bacillota</taxon>
        <taxon>Clostridia</taxon>
        <taxon>Lachnospirales</taxon>
        <taxon>Lachnospiraceae</taxon>
        <taxon>Faecalicatena</taxon>
    </lineage>
</organism>
<evidence type="ECO:0000256" key="1">
    <source>
        <dbReference type="SAM" id="MobiDB-lite"/>
    </source>
</evidence>
<comment type="caution">
    <text evidence="2">The sequence shown here is derived from an EMBL/GenBank/DDBJ whole genome shotgun (WGS) entry which is preliminary data.</text>
</comment>
<proteinExistence type="predicted"/>
<sequence>MKSEHTKNMSDAEIKELRKSIESMTEEELAKFRNSFDPDDMGFSGEEGDVE</sequence>
<dbReference type="EMBL" id="JABACJ020000005">
    <property type="protein sequence ID" value="MBU3875699.1"/>
    <property type="molecule type" value="Genomic_DNA"/>
</dbReference>
<keyword evidence="3" id="KW-1185">Reference proteome</keyword>
<evidence type="ECO:0000313" key="2">
    <source>
        <dbReference type="EMBL" id="MBU3875699.1"/>
    </source>
</evidence>
<accession>A0ABS6D2H3</accession>
<protein>
    <submittedName>
        <fullName evidence="2">Uncharacterized protein</fullName>
    </submittedName>
</protein>
<feature type="region of interest" description="Disordered" evidence="1">
    <location>
        <begin position="31"/>
        <end position="51"/>
    </location>
</feature>
<dbReference type="Proteomes" id="UP000723714">
    <property type="component" value="Unassembled WGS sequence"/>
</dbReference>
<evidence type="ECO:0000313" key="3">
    <source>
        <dbReference type="Proteomes" id="UP000723714"/>
    </source>
</evidence>
<name>A0ABS6D2H3_9FIRM</name>
<reference evidence="2 3" key="1">
    <citation type="submission" date="2021-06" db="EMBL/GenBank/DDBJ databases">
        <title>Faecalicatena sp. nov. isolated from porcine feces.</title>
        <authorList>
            <person name="Oh B.S."/>
            <person name="Lee J.H."/>
        </authorList>
    </citation>
    <scope>NUCLEOTIDE SEQUENCE [LARGE SCALE GENOMIC DNA]</scope>
    <source>
        <strain evidence="2 3">AGMB00832</strain>
    </source>
</reference>
<gene>
    <name evidence="2" type="ORF">HGO97_007735</name>
</gene>